<dbReference type="Pfam" id="PF13241">
    <property type="entry name" value="NAD_binding_7"/>
    <property type="match status" value="1"/>
</dbReference>
<dbReference type="PANTHER" id="PTHR35330:SF1">
    <property type="entry name" value="SIROHEME BIOSYNTHESIS PROTEIN MET8"/>
    <property type="match status" value="1"/>
</dbReference>
<keyword evidence="5" id="KW-0627">Porphyrin biosynthesis</keyword>
<keyword evidence="3" id="KW-0560">Oxidoreductase</keyword>
<dbReference type="Pfam" id="PF14824">
    <property type="entry name" value="Sirohm_synth_M"/>
    <property type="match status" value="1"/>
</dbReference>
<evidence type="ECO:0000256" key="2">
    <source>
        <dbReference type="ARBA" id="ARBA00012400"/>
    </source>
</evidence>
<dbReference type="Proteomes" id="UP000064967">
    <property type="component" value="Chromosome"/>
</dbReference>
<reference evidence="8 9" key="1">
    <citation type="submission" date="2015-08" db="EMBL/GenBank/DDBJ databases">
        <authorList>
            <person name="Babu N.S."/>
            <person name="Beckwith C.J."/>
            <person name="Beseler K.G."/>
            <person name="Brison A."/>
            <person name="Carone J.V."/>
            <person name="Caskin T.P."/>
            <person name="Diamond M."/>
            <person name="Durham M.E."/>
            <person name="Foxe J.M."/>
            <person name="Go M."/>
            <person name="Henderson B.A."/>
            <person name="Jones I.B."/>
            <person name="McGettigan J.A."/>
            <person name="Micheletti S.J."/>
            <person name="Nasrallah M.E."/>
            <person name="Ortiz D."/>
            <person name="Piller C.R."/>
            <person name="Privatt S.R."/>
            <person name="Schneider S.L."/>
            <person name="Sharp S."/>
            <person name="Smith T.C."/>
            <person name="Stanton J.D."/>
            <person name="Ullery H.E."/>
            <person name="Wilson R.J."/>
            <person name="Serrano M.G."/>
            <person name="Buck G."/>
            <person name="Lee V."/>
            <person name="Wang Y."/>
            <person name="Carvalho R."/>
            <person name="Voegtly L."/>
            <person name="Shi R."/>
            <person name="Duckworth R."/>
            <person name="Johnson A."/>
            <person name="Loviza R."/>
            <person name="Walstead R."/>
            <person name="Shah Z."/>
            <person name="Kiflezghi M."/>
            <person name="Wade K."/>
            <person name="Ball S.L."/>
            <person name="Bradley K.W."/>
            <person name="Asai D.J."/>
            <person name="Bowman C.A."/>
            <person name="Russell D.A."/>
            <person name="Pope W.H."/>
            <person name="Jacobs-Sera D."/>
            <person name="Hendrix R.W."/>
            <person name="Hatfull G.F."/>
        </authorList>
    </citation>
    <scope>NUCLEOTIDE SEQUENCE [LARGE SCALE GENOMIC DNA]</scope>
    <source>
        <strain evidence="8 9">DSM 27648</strain>
    </source>
</reference>
<comment type="catalytic activity">
    <reaction evidence="6">
        <text>precorrin-2 + NAD(+) = sirohydrochlorin + NADH + 2 H(+)</text>
        <dbReference type="Rhea" id="RHEA:15613"/>
        <dbReference type="ChEBI" id="CHEBI:15378"/>
        <dbReference type="ChEBI" id="CHEBI:57540"/>
        <dbReference type="ChEBI" id="CHEBI:57945"/>
        <dbReference type="ChEBI" id="CHEBI:58351"/>
        <dbReference type="ChEBI" id="CHEBI:58827"/>
        <dbReference type="EC" id="1.3.1.76"/>
    </reaction>
</comment>
<dbReference type="InterPro" id="IPR028281">
    <property type="entry name" value="Sirohaem_synthase_central"/>
</dbReference>
<dbReference type="RefSeq" id="WP_240488362.1">
    <property type="nucleotide sequence ID" value="NZ_CP012333.1"/>
</dbReference>
<dbReference type="InterPro" id="IPR028161">
    <property type="entry name" value="Met8-like"/>
</dbReference>
<organism evidence="8 9">
    <name type="scientific">Labilithrix luteola</name>
    <dbReference type="NCBI Taxonomy" id="1391654"/>
    <lineage>
        <taxon>Bacteria</taxon>
        <taxon>Pseudomonadati</taxon>
        <taxon>Myxococcota</taxon>
        <taxon>Polyangia</taxon>
        <taxon>Polyangiales</taxon>
        <taxon>Labilitrichaceae</taxon>
        <taxon>Labilithrix</taxon>
    </lineage>
</organism>
<keyword evidence="4" id="KW-0520">NAD</keyword>
<evidence type="ECO:0000313" key="9">
    <source>
        <dbReference type="Proteomes" id="UP000064967"/>
    </source>
</evidence>
<dbReference type="Gene3D" id="3.40.50.720">
    <property type="entry name" value="NAD(P)-binding Rossmann-like Domain"/>
    <property type="match status" value="1"/>
</dbReference>
<dbReference type="PANTHER" id="PTHR35330">
    <property type="entry name" value="SIROHEME BIOSYNTHESIS PROTEIN MET8"/>
    <property type="match status" value="1"/>
</dbReference>
<dbReference type="STRING" id="1391654.AKJ09_00130"/>
<dbReference type="SUPFAM" id="SSF51735">
    <property type="entry name" value="NAD(P)-binding Rossmann-fold domains"/>
    <property type="match status" value="1"/>
</dbReference>
<evidence type="ECO:0000256" key="3">
    <source>
        <dbReference type="ARBA" id="ARBA00023002"/>
    </source>
</evidence>
<dbReference type="GO" id="GO:0043115">
    <property type="term" value="F:precorrin-2 dehydrogenase activity"/>
    <property type="evidence" value="ECO:0007669"/>
    <property type="project" value="UniProtKB-EC"/>
</dbReference>
<evidence type="ECO:0000256" key="1">
    <source>
        <dbReference type="ARBA" id="ARBA00005010"/>
    </source>
</evidence>
<dbReference type="NCBIfam" id="TIGR01470">
    <property type="entry name" value="cysG_Nterm"/>
    <property type="match status" value="1"/>
</dbReference>
<dbReference type="AlphaFoldDB" id="A0A0K1PJ90"/>
<name>A0A0K1PJ90_9BACT</name>
<evidence type="ECO:0000256" key="6">
    <source>
        <dbReference type="ARBA" id="ARBA00047561"/>
    </source>
</evidence>
<keyword evidence="9" id="KW-1185">Reference proteome</keyword>
<accession>A0A0K1PJ90</accession>
<dbReference type="GO" id="GO:0004325">
    <property type="term" value="F:ferrochelatase activity"/>
    <property type="evidence" value="ECO:0007669"/>
    <property type="project" value="InterPro"/>
</dbReference>
<dbReference type="UniPathway" id="UPA00262">
    <property type="reaction ID" value="UER00222"/>
</dbReference>
<dbReference type="InterPro" id="IPR036291">
    <property type="entry name" value="NAD(P)-bd_dom_sf"/>
</dbReference>
<feature type="domain" description="Siroheme synthase central" evidence="7">
    <location>
        <begin position="114"/>
        <end position="140"/>
    </location>
</feature>
<comment type="pathway">
    <text evidence="1">Porphyrin-containing compound metabolism; siroheme biosynthesis; sirohydrochlorin from precorrin-2: step 1/1.</text>
</comment>
<dbReference type="EC" id="1.3.1.76" evidence="2"/>
<evidence type="ECO:0000313" key="8">
    <source>
        <dbReference type="EMBL" id="AKU93466.1"/>
    </source>
</evidence>
<proteinExistence type="predicted"/>
<dbReference type="KEGG" id="llu:AKJ09_00130"/>
<dbReference type="GO" id="GO:0019354">
    <property type="term" value="P:siroheme biosynthetic process"/>
    <property type="evidence" value="ECO:0007669"/>
    <property type="project" value="UniProtKB-UniPathway"/>
</dbReference>
<gene>
    <name evidence="8" type="ORF">AKJ09_00130</name>
</gene>
<protein>
    <recommendedName>
        <fullName evidence="2">precorrin-2 dehydrogenase</fullName>
        <ecNumber evidence="2">1.3.1.76</ecNumber>
    </recommendedName>
</protein>
<dbReference type="Gene3D" id="3.30.160.110">
    <property type="entry name" value="Siroheme synthase, domain 2"/>
    <property type="match status" value="1"/>
</dbReference>
<dbReference type="EMBL" id="CP012333">
    <property type="protein sequence ID" value="AKU93466.1"/>
    <property type="molecule type" value="Genomic_DNA"/>
</dbReference>
<evidence type="ECO:0000256" key="4">
    <source>
        <dbReference type="ARBA" id="ARBA00023027"/>
    </source>
</evidence>
<evidence type="ECO:0000259" key="7">
    <source>
        <dbReference type="Pfam" id="PF14824"/>
    </source>
</evidence>
<evidence type="ECO:0000256" key="5">
    <source>
        <dbReference type="ARBA" id="ARBA00023244"/>
    </source>
</evidence>
<sequence>MSPYGLFLLLEGKRVLVVGGGPVAAAKARELHAHGAHVVVVAPDVVADLEAVAAELHRRPFVPQDVEGAYLVIAAAPPPVNREVRHVADQRAVFVVAVDDVASCTAYGAARLERGGLTIAISSSGTAPALVALLRRALEAVIPDDVERWREVAENARSSWKAAGIPIEERRPILLRALDALYDKTEASSSC</sequence>
<dbReference type="InterPro" id="IPR006367">
    <property type="entry name" value="Sirohaem_synthase_N"/>
</dbReference>
<dbReference type="SUPFAM" id="SSF75615">
    <property type="entry name" value="Siroheme synthase middle domains-like"/>
    <property type="match status" value="1"/>
</dbReference>